<keyword evidence="10" id="KW-1185">Reference proteome</keyword>
<dbReference type="GO" id="GO:0005886">
    <property type="term" value="C:plasma membrane"/>
    <property type="evidence" value="ECO:0007669"/>
    <property type="project" value="UniProtKB-SubCell"/>
</dbReference>
<reference evidence="9" key="1">
    <citation type="submission" date="2020-08" db="EMBL/GenBank/DDBJ databases">
        <title>Genome public.</title>
        <authorList>
            <person name="Liu C."/>
            <person name="Sun Q."/>
        </authorList>
    </citation>
    <scope>NUCLEOTIDE SEQUENCE</scope>
    <source>
        <strain evidence="9">NSJ-42</strain>
    </source>
</reference>
<feature type="transmembrane region" description="Helical" evidence="7">
    <location>
        <begin position="360"/>
        <end position="379"/>
    </location>
</feature>
<dbReference type="PANTHER" id="PTHR43414:SF1">
    <property type="entry name" value="PEPTIDE PERMEASE"/>
    <property type="match status" value="1"/>
</dbReference>
<evidence type="ECO:0000256" key="5">
    <source>
        <dbReference type="ARBA" id="ARBA00022989"/>
    </source>
</evidence>
<dbReference type="Proteomes" id="UP000662088">
    <property type="component" value="Unassembled WGS sequence"/>
</dbReference>
<dbReference type="SUPFAM" id="SSF103473">
    <property type="entry name" value="MFS general substrate transporter"/>
    <property type="match status" value="1"/>
</dbReference>
<proteinExistence type="predicted"/>
<dbReference type="AlphaFoldDB" id="A0A8I0DPQ4"/>
<accession>A0A8I0DPQ4</accession>
<gene>
    <name evidence="9" type="ORF">H8R92_08645</name>
</gene>
<feature type="transmembrane region" description="Helical" evidence="7">
    <location>
        <begin position="39"/>
        <end position="59"/>
    </location>
</feature>
<dbReference type="PANTHER" id="PTHR43414">
    <property type="entry name" value="MULTIDRUG RESISTANCE PROTEIN MDTG"/>
    <property type="match status" value="1"/>
</dbReference>
<dbReference type="InterPro" id="IPR020846">
    <property type="entry name" value="MFS_dom"/>
</dbReference>
<dbReference type="RefSeq" id="WP_186835224.1">
    <property type="nucleotide sequence ID" value="NZ_JACOOQ010000013.1"/>
</dbReference>
<organism evidence="9 10">
    <name type="scientific">Clostridium lentum</name>
    <dbReference type="NCBI Taxonomy" id="2763037"/>
    <lineage>
        <taxon>Bacteria</taxon>
        <taxon>Bacillati</taxon>
        <taxon>Bacillota</taxon>
        <taxon>Clostridia</taxon>
        <taxon>Eubacteriales</taxon>
        <taxon>Clostridiaceae</taxon>
        <taxon>Clostridium</taxon>
    </lineage>
</organism>
<feature type="domain" description="Major facilitator superfamily (MFS) profile" evidence="8">
    <location>
        <begin position="5"/>
        <end position="384"/>
    </location>
</feature>
<evidence type="ECO:0000313" key="9">
    <source>
        <dbReference type="EMBL" id="MBC5640481.1"/>
    </source>
</evidence>
<evidence type="ECO:0000256" key="4">
    <source>
        <dbReference type="ARBA" id="ARBA00022692"/>
    </source>
</evidence>
<dbReference type="InterPro" id="IPR011701">
    <property type="entry name" value="MFS"/>
</dbReference>
<dbReference type="EMBL" id="JACOOQ010000013">
    <property type="protein sequence ID" value="MBC5640481.1"/>
    <property type="molecule type" value="Genomic_DNA"/>
</dbReference>
<sequence length="391" mass="43164">MKNKSLIFILLLTLFSSLTFSMAHPVTPMLMKSLSLPSFMFGILFAVMAIGNFIGSPLWGTLSDNKGRIKFLILGALGYGFSQLGFGYVTNPLIILLFRFTGGFFVVSYLTTSMAYITDITTKETRVKYITYYSATSTIGSALGSLLGGTIGRNNYKITFIVQFIFCMILAISVYFLLNETITPSSEKIYFKKNKSNTNSTFTNKNLMSVFIVIILFFFASTSYNSTINYYIEDVLNLSSTFIGAFLAIAGIVGFTVNLFFTPLLTKYFKEINVFKIITLLLSLTLLLMVYCNNLTIFFCAAILFASLASMHIPLQQTLITKLSNENYGSLMGILNSCKAIGMVAGSLSAGFIFELGNKLPFFISAIIIATGLIILALSTKKSLSNKIKSY</sequence>
<evidence type="ECO:0000256" key="6">
    <source>
        <dbReference type="ARBA" id="ARBA00023136"/>
    </source>
</evidence>
<keyword evidence="2" id="KW-0813">Transport</keyword>
<evidence type="ECO:0000256" key="7">
    <source>
        <dbReference type="SAM" id="Phobius"/>
    </source>
</evidence>
<evidence type="ECO:0000256" key="1">
    <source>
        <dbReference type="ARBA" id="ARBA00004651"/>
    </source>
</evidence>
<feature type="transmembrane region" description="Helical" evidence="7">
    <location>
        <begin position="71"/>
        <end position="90"/>
    </location>
</feature>
<keyword evidence="5 7" id="KW-1133">Transmembrane helix</keyword>
<feature type="transmembrane region" description="Helical" evidence="7">
    <location>
        <begin position="202"/>
        <end position="221"/>
    </location>
</feature>
<keyword evidence="4 7" id="KW-0812">Transmembrane</keyword>
<protein>
    <submittedName>
        <fullName evidence="9">MFS transporter</fullName>
    </submittedName>
</protein>
<dbReference type="Gene3D" id="1.20.1250.20">
    <property type="entry name" value="MFS general substrate transporter like domains"/>
    <property type="match status" value="1"/>
</dbReference>
<evidence type="ECO:0000259" key="8">
    <source>
        <dbReference type="PROSITE" id="PS50850"/>
    </source>
</evidence>
<evidence type="ECO:0000313" key="10">
    <source>
        <dbReference type="Proteomes" id="UP000662088"/>
    </source>
</evidence>
<name>A0A8I0DPQ4_9CLOT</name>
<feature type="transmembrane region" description="Helical" evidence="7">
    <location>
        <begin position="158"/>
        <end position="178"/>
    </location>
</feature>
<evidence type="ECO:0000256" key="2">
    <source>
        <dbReference type="ARBA" id="ARBA00022448"/>
    </source>
</evidence>
<comment type="subcellular location">
    <subcellularLocation>
        <location evidence="1">Cell membrane</location>
        <topology evidence="1">Multi-pass membrane protein</topology>
    </subcellularLocation>
</comment>
<dbReference type="CDD" id="cd17325">
    <property type="entry name" value="MFS_MdtG_SLC18_like"/>
    <property type="match status" value="1"/>
</dbReference>
<keyword evidence="3" id="KW-1003">Cell membrane</keyword>
<feature type="transmembrane region" description="Helical" evidence="7">
    <location>
        <begin position="296"/>
        <end position="313"/>
    </location>
</feature>
<feature type="transmembrane region" description="Helical" evidence="7">
    <location>
        <begin position="129"/>
        <end position="152"/>
    </location>
</feature>
<dbReference type="PROSITE" id="PS50850">
    <property type="entry name" value="MFS"/>
    <property type="match status" value="1"/>
</dbReference>
<feature type="transmembrane region" description="Helical" evidence="7">
    <location>
        <begin position="96"/>
        <end position="117"/>
    </location>
</feature>
<dbReference type="Pfam" id="PF07690">
    <property type="entry name" value="MFS_1"/>
    <property type="match status" value="1"/>
</dbReference>
<keyword evidence="6 7" id="KW-0472">Membrane</keyword>
<feature type="transmembrane region" description="Helical" evidence="7">
    <location>
        <begin position="241"/>
        <end position="261"/>
    </location>
</feature>
<dbReference type="InterPro" id="IPR001958">
    <property type="entry name" value="Tet-R_TetA/multi-R_MdtG-like"/>
</dbReference>
<feature type="transmembrane region" description="Helical" evidence="7">
    <location>
        <begin position="273"/>
        <end position="290"/>
    </location>
</feature>
<comment type="caution">
    <text evidence="9">The sequence shown here is derived from an EMBL/GenBank/DDBJ whole genome shotgun (WGS) entry which is preliminary data.</text>
</comment>
<feature type="transmembrane region" description="Helical" evidence="7">
    <location>
        <begin position="334"/>
        <end position="354"/>
    </location>
</feature>
<evidence type="ECO:0000256" key="3">
    <source>
        <dbReference type="ARBA" id="ARBA00022475"/>
    </source>
</evidence>
<dbReference type="GO" id="GO:0022857">
    <property type="term" value="F:transmembrane transporter activity"/>
    <property type="evidence" value="ECO:0007669"/>
    <property type="project" value="InterPro"/>
</dbReference>
<dbReference type="InterPro" id="IPR036259">
    <property type="entry name" value="MFS_trans_sf"/>
</dbReference>
<dbReference type="PRINTS" id="PR01035">
    <property type="entry name" value="TCRTETA"/>
</dbReference>